<dbReference type="AlphaFoldDB" id="A0A0M3AVQ8"/>
<gene>
    <name evidence="2" type="ORF">YP76_06940</name>
</gene>
<organism evidence="2 3">
    <name type="scientific">Sphingobium chungbukense</name>
    <dbReference type="NCBI Taxonomy" id="56193"/>
    <lineage>
        <taxon>Bacteria</taxon>
        <taxon>Pseudomonadati</taxon>
        <taxon>Pseudomonadota</taxon>
        <taxon>Alphaproteobacteria</taxon>
        <taxon>Sphingomonadales</taxon>
        <taxon>Sphingomonadaceae</taxon>
        <taxon>Sphingobium</taxon>
    </lineage>
</organism>
<feature type="domain" description="Chromosomal replication initiator DnaA C-terminal" evidence="1">
    <location>
        <begin position="5"/>
        <end position="68"/>
    </location>
</feature>
<comment type="caution">
    <text evidence="2">The sequence shown here is derived from an EMBL/GenBank/DDBJ whole genome shotgun (WGS) entry which is preliminary data.</text>
</comment>
<name>A0A0M3AVQ8_9SPHN</name>
<dbReference type="RefSeq" id="WP_046762880.1">
    <property type="nucleotide sequence ID" value="NZ_LBIC01000003.1"/>
</dbReference>
<accession>A0A0M3AVQ8</accession>
<dbReference type="GO" id="GO:0043565">
    <property type="term" value="F:sequence-specific DNA binding"/>
    <property type="evidence" value="ECO:0007669"/>
    <property type="project" value="InterPro"/>
</dbReference>
<dbReference type="GO" id="GO:0006270">
    <property type="term" value="P:DNA replication initiation"/>
    <property type="evidence" value="ECO:0007669"/>
    <property type="project" value="InterPro"/>
</dbReference>
<dbReference type="Proteomes" id="UP000033874">
    <property type="component" value="Unassembled WGS sequence"/>
</dbReference>
<dbReference type="GO" id="GO:0006275">
    <property type="term" value="P:regulation of DNA replication"/>
    <property type="evidence" value="ECO:0007669"/>
    <property type="project" value="InterPro"/>
</dbReference>
<dbReference type="STRING" id="56193.YP76_06940"/>
<evidence type="ECO:0000313" key="3">
    <source>
        <dbReference type="Proteomes" id="UP000033874"/>
    </source>
</evidence>
<dbReference type="InterPro" id="IPR013159">
    <property type="entry name" value="DnaA_C"/>
</dbReference>
<dbReference type="EMBL" id="LBIC01000003">
    <property type="protein sequence ID" value="KKW92664.1"/>
    <property type="molecule type" value="Genomic_DNA"/>
</dbReference>
<dbReference type="PATRIC" id="fig|56193.3.peg.1436"/>
<sequence length="85" mass="9448">MTIFTLDRAAQATGIPIADLRGPSRTRHVCWTRFAIMEAMRARGMSTPAIGRLFHRDHTTIVSGLRQAEKLRGNPAFENIRSAIG</sequence>
<dbReference type="CDD" id="cd06571">
    <property type="entry name" value="Bac_DnaA_C"/>
    <property type="match status" value="1"/>
</dbReference>
<proteinExistence type="predicted"/>
<dbReference type="SMART" id="SM00760">
    <property type="entry name" value="Bac_DnaA_C"/>
    <property type="match status" value="1"/>
</dbReference>
<reference evidence="2 3" key="1">
    <citation type="submission" date="2015-04" db="EMBL/GenBank/DDBJ databases">
        <title>Genome sequence of aromatic hydrocarbons-degrading Sphingobium chungbukense DJ77.</title>
        <authorList>
            <person name="Kim Y.-C."/>
            <person name="Chae J.-C."/>
        </authorList>
    </citation>
    <scope>NUCLEOTIDE SEQUENCE [LARGE SCALE GENOMIC DNA]</scope>
    <source>
        <strain evidence="2 3">DJ77</strain>
    </source>
</reference>
<keyword evidence="3" id="KW-1185">Reference proteome</keyword>
<evidence type="ECO:0000313" key="2">
    <source>
        <dbReference type="EMBL" id="KKW92664.1"/>
    </source>
</evidence>
<dbReference type="Pfam" id="PF08299">
    <property type="entry name" value="Bac_DnaA_C"/>
    <property type="match status" value="1"/>
</dbReference>
<dbReference type="GO" id="GO:0005524">
    <property type="term" value="F:ATP binding"/>
    <property type="evidence" value="ECO:0007669"/>
    <property type="project" value="InterPro"/>
</dbReference>
<dbReference type="SUPFAM" id="SSF48295">
    <property type="entry name" value="TrpR-like"/>
    <property type="match status" value="1"/>
</dbReference>
<dbReference type="InterPro" id="IPR010921">
    <property type="entry name" value="Trp_repressor/repl_initiator"/>
</dbReference>
<dbReference type="Gene3D" id="1.10.1750.10">
    <property type="match status" value="1"/>
</dbReference>
<protein>
    <recommendedName>
        <fullName evidence="1">Chromosomal replication initiator DnaA C-terminal domain-containing protein</fullName>
    </recommendedName>
</protein>
<evidence type="ECO:0000259" key="1">
    <source>
        <dbReference type="SMART" id="SM00760"/>
    </source>
</evidence>